<name>A0ABW5NN69_9SPHI</name>
<reference evidence="3" key="1">
    <citation type="journal article" date="2019" name="Int. J. Syst. Evol. Microbiol.">
        <title>The Global Catalogue of Microorganisms (GCM) 10K type strain sequencing project: providing services to taxonomists for standard genome sequencing and annotation.</title>
        <authorList>
            <consortium name="The Broad Institute Genomics Platform"/>
            <consortium name="The Broad Institute Genome Sequencing Center for Infectious Disease"/>
            <person name="Wu L."/>
            <person name="Ma J."/>
        </authorList>
    </citation>
    <scope>NUCLEOTIDE SEQUENCE [LARGE SCALE GENOMIC DNA]</scope>
    <source>
        <strain evidence="3">KCTC 42248</strain>
    </source>
</reference>
<accession>A0ABW5NN69</accession>
<sequence length="401" mass="44992">MKAKQWFNRGSRGATSNSDLNLSELYPDWNSYKVRKNSHDQSFVSVSLNKKSKARVYLSQLVVVIDGRGPPHGVIKEFEKNPFIGNSPLKVYTGDGKLYMDGLYIFETKKLRVANTTGTQSLKQISSTKKGSIGNLRRANSGNDPDDPDWQIDIDEIPIYLPTSPAPPDPSPNPPGNGGGPGHYQPDPYAPVEPDYDENHTEPEPPEEYFEIKDSLQGYPCAQNVLNQLPNLKNQISEWLVKEFGGQENDLVFRAVTTLPDDVDGYWNTNNQIGTMQTITLNGYMLNTASKEYILVTMYHEALHAYIYLEKTRLSPELFFAKYSEWSEINLQGVPKYVTTHSQFKNLMIHLVSAIKAYNPNISDYDAEVLAKTGVVSSMSDLDINKNKSYKDGNSGTKCLN</sequence>
<proteinExistence type="predicted"/>
<evidence type="ECO:0008006" key="4">
    <source>
        <dbReference type="Google" id="ProtNLM"/>
    </source>
</evidence>
<dbReference type="RefSeq" id="WP_380869615.1">
    <property type="nucleotide sequence ID" value="NZ_JBHUMA010000006.1"/>
</dbReference>
<protein>
    <recommendedName>
        <fullName evidence="4">SprT-like domain-containing protein</fullName>
    </recommendedName>
</protein>
<evidence type="ECO:0000313" key="3">
    <source>
        <dbReference type="Proteomes" id="UP001597393"/>
    </source>
</evidence>
<evidence type="ECO:0000256" key="1">
    <source>
        <dbReference type="SAM" id="MobiDB-lite"/>
    </source>
</evidence>
<keyword evidence="3" id="KW-1185">Reference proteome</keyword>
<dbReference type="Proteomes" id="UP001597393">
    <property type="component" value="Unassembled WGS sequence"/>
</dbReference>
<feature type="compositionally biased region" description="Pro residues" evidence="1">
    <location>
        <begin position="164"/>
        <end position="175"/>
    </location>
</feature>
<comment type="caution">
    <text evidence="2">The sequence shown here is derived from an EMBL/GenBank/DDBJ whole genome shotgun (WGS) entry which is preliminary data.</text>
</comment>
<evidence type="ECO:0000313" key="2">
    <source>
        <dbReference type="EMBL" id="MFD2599489.1"/>
    </source>
</evidence>
<feature type="region of interest" description="Disordered" evidence="1">
    <location>
        <begin position="117"/>
        <end position="206"/>
    </location>
</feature>
<dbReference type="EMBL" id="JBHUMA010000006">
    <property type="protein sequence ID" value="MFD2599489.1"/>
    <property type="molecule type" value="Genomic_DNA"/>
</dbReference>
<feature type="compositionally biased region" description="Acidic residues" evidence="1">
    <location>
        <begin position="144"/>
        <end position="156"/>
    </location>
</feature>
<gene>
    <name evidence="2" type="ORF">ACFSQ3_11045</name>
</gene>
<feature type="compositionally biased region" description="Polar residues" evidence="1">
    <location>
        <begin position="117"/>
        <end position="130"/>
    </location>
</feature>
<organism evidence="2 3">
    <name type="scientific">Sphingobacterium corticis</name>
    <dbReference type="NCBI Taxonomy" id="1812823"/>
    <lineage>
        <taxon>Bacteria</taxon>
        <taxon>Pseudomonadati</taxon>
        <taxon>Bacteroidota</taxon>
        <taxon>Sphingobacteriia</taxon>
        <taxon>Sphingobacteriales</taxon>
        <taxon>Sphingobacteriaceae</taxon>
        <taxon>Sphingobacterium</taxon>
    </lineage>
</organism>